<dbReference type="PANTHER" id="PTHR13707">
    <property type="entry name" value="KETOACID-COENZYME A TRANSFERASE"/>
    <property type="match status" value="1"/>
</dbReference>
<dbReference type="PANTHER" id="PTHR13707:SF60">
    <property type="entry name" value="ACETATE COA-TRANSFERASE SUBUNIT ALPHA"/>
    <property type="match status" value="1"/>
</dbReference>
<dbReference type="GO" id="GO:0008410">
    <property type="term" value="F:CoA-transferase activity"/>
    <property type="evidence" value="ECO:0007669"/>
    <property type="project" value="InterPro"/>
</dbReference>
<evidence type="ECO:0000256" key="2">
    <source>
        <dbReference type="ARBA" id="ARBA00022679"/>
    </source>
</evidence>
<dbReference type="Proteomes" id="UP000273786">
    <property type="component" value="Unassembled WGS sequence"/>
</dbReference>
<keyword evidence="4" id="KW-1185">Reference proteome</keyword>
<organism evidence="3 4">
    <name type="scientific">Mesorhizobium tamadayense</name>
    <dbReference type="NCBI Taxonomy" id="425306"/>
    <lineage>
        <taxon>Bacteria</taxon>
        <taxon>Pseudomonadati</taxon>
        <taxon>Pseudomonadota</taxon>
        <taxon>Alphaproteobacteria</taxon>
        <taxon>Hyphomicrobiales</taxon>
        <taxon>Phyllobacteriaceae</taxon>
        <taxon>Mesorhizobium</taxon>
    </lineage>
</organism>
<name>A0A3P3F601_9HYPH</name>
<comment type="caution">
    <text evidence="3">The sequence shown here is derived from an EMBL/GenBank/DDBJ whole genome shotgun (WGS) entry which is preliminary data.</text>
</comment>
<comment type="similarity">
    <text evidence="1">Belongs to the 3-oxoacid CoA-transferase subunit A family.</text>
</comment>
<keyword evidence="2 3" id="KW-0808">Transferase</keyword>
<dbReference type="SMART" id="SM00882">
    <property type="entry name" value="CoA_trans"/>
    <property type="match status" value="1"/>
</dbReference>
<evidence type="ECO:0000313" key="4">
    <source>
        <dbReference type="Proteomes" id="UP000273786"/>
    </source>
</evidence>
<evidence type="ECO:0000313" key="3">
    <source>
        <dbReference type="EMBL" id="RRH93995.1"/>
    </source>
</evidence>
<protein>
    <submittedName>
        <fullName evidence="3">3-oxoacid CoA-transferase subunit A</fullName>
    </submittedName>
</protein>
<dbReference type="Gene3D" id="3.40.1080.10">
    <property type="entry name" value="Glutaconate Coenzyme A-transferase"/>
    <property type="match status" value="1"/>
</dbReference>
<proteinExistence type="inferred from homology"/>
<evidence type="ECO:0000256" key="1">
    <source>
        <dbReference type="ARBA" id="ARBA00005612"/>
    </source>
</evidence>
<accession>A0A3P3F601</accession>
<dbReference type="SUPFAM" id="SSF100950">
    <property type="entry name" value="NagB/RpiA/CoA transferase-like"/>
    <property type="match status" value="1"/>
</dbReference>
<dbReference type="NCBIfam" id="TIGR02429">
    <property type="entry name" value="pcaI_scoA_fam"/>
    <property type="match status" value="1"/>
</dbReference>
<dbReference type="InterPro" id="IPR037171">
    <property type="entry name" value="NagB/RpiA_transferase-like"/>
</dbReference>
<dbReference type="AlphaFoldDB" id="A0A3P3F601"/>
<dbReference type="InterPro" id="IPR004165">
    <property type="entry name" value="CoA_trans_fam_I"/>
</dbReference>
<sequence length="244" mass="26193">MDKTIATLREAVSGIDDGMTVMIGGFGGSGAPIELIHALIDRFVQTRHPTNLTVVNNNAGNGHVGLAALIEQGMVSKLICSFPRSADPRVFTDLYLAGKIELELVPQGTLAERIRAGGAGIPAFYTPTGYGTDLAKGKPVEEFEGRPYIRERWLKADFALVKAHLGDTFGNLTFNKAARNFNPLMCMAAQTTIVQVSSIVRPGDIDPETVVTPGIFVQGLVEVAEPAQEETLNRANAVYPEVVQ</sequence>
<dbReference type="InterPro" id="IPR004163">
    <property type="entry name" value="CoA_transf_BS"/>
</dbReference>
<dbReference type="EMBL" id="RQXT01000046">
    <property type="protein sequence ID" value="RRH93995.1"/>
    <property type="molecule type" value="Genomic_DNA"/>
</dbReference>
<gene>
    <name evidence="3" type="ORF">EH240_28185</name>
</gene>
<dbReference type="Pfam" id="PF01144">
    <property type="entry name" value="CoA_trans"/>
    <property type="match status" value="1"/>
</dbReference>
<reference evidence="3 4" key="1">
    <citation type="submission" date="2018-11" db="EMBL/GenBank/DDBJ databases">
        <title>the genome of Mesorhizobium tamadayense DSM 28320.</title>
        <authorList>
            <person name="Gao J."/>
        </authorList>
    </citation>
    <scope>NUCLEOTIDE SEQUENCE [LARGE SCALE GENOMIC DNA]</scope>
    <source>
        <strain evidence="3 4">DSM 28320</strain>
    </source>
</reference>
<dbReference type="OrthoDB" id="9777193at2"/>
<dbReference type="RefSeq" id="WP_125004717.1">
    <property type="nucleotide sequence ID" value="NZ_RQXT01000046.1"/>
</dbReference>
<dbReference type="InterPro" id="IPR012792">
    <property type="entry name" value="3-oxoacid_CoA-transf_A"/>
</dbReference>
<dbReference type="PROSITE" id="PS01273">
    <property type="entry name" value="COA_TRANSF_1"/>
    <property type="match status" value="1"/>
</dbReference>